<accession>A0A7J8G9P6</accession>
<feature type="region of interest" description="Disordered" evidence="1">
    <location>
        <begin position="93"/>
        <end position="144"/>
    </location>
</feature>
<protein>
    <submittedName>
        <fullName evidence="2">Uncharacterized protein</fullName>
    </submittedName>
</protein>
<feature type="compositionally biased region" description="Polar residues" evidence="1">
    <location>
        <begin position="126"/>
        <end position="144"/>
    </location>
</feature>
<sequence length="165" mass="18294">MKDQWINMEQKEELRPYRELFCDSMNCQVTQVMTDLGFKEEQNKEAVRSKKYIAAMATYVILSHKAPKGKGHTSIVRPFPSIEPFLGSHSLSLTHSIQPSGQKAKEPVSSPASLDSRTATPPAGQDSKTATLTPGPESRTSTPSLAPMVWLLGLPLHLLHQQQQQ</sequence>
<keyword evidence="3" id="KW-1185">Reference proteome</keyword>
<evidence type="ECO:0000313" key="3">
    <source>
        <dbReference type="Proteomes" id="UP000593571"/>
    </source>
</evidence>
<name>A0A7J8G9P6_ROUAE</name>
<reference evidence="2 3" key="1">
    <citation type="journal article" date="2020" name="Nature">
        <title>Six reference-quality genomes reveal evolution of bat adaptations.</title>
        <authorList>
            <person name="Jebb D."/>
            <person name="Huang Z."/>
            <person name="Pippel M."/>
            <person name="Hughes G.M."/>
            <person name="Lavrichenko K."/>
            <person name="Devanna P."/>
            <person name="Winkler S."/>
            <person name="Jermiin L.S."/>
            <person name="Skirmuntt E.C."/>
            <person name="Katzourakis A."/>
            <person name="Burkitt-Gray L."/>
            <person name="Ray D.A."/>
            <person name="Sullivan K.A.M."/>
            <person name="Roscito J.G."/>
            <person name="Kirilenko B.M."/>
            <person name="Davalos L.M."/>
            <person name="Corthals A.P."/>
            <person name="Power M.L."/>
            <person name="Jones G."/>
            <person name="Ransome R.D."/>
            <person name="Dechmann D.K.N."/>
            <person name="Locatelli A.G."/>
            <person name="Puechmaille S.J."/>
            <person name="Fedrigo O."/>
            <person name="Jarvis E.D."/>
            <person name="Hiller M."/>
            <person name="Vernes S.C."/>
            <person name="Myers E.W."/>
            <person name="Teeling E.C."/>
        </authorList>
    </citation>
    <scope>NUCLEOTIDE SEQUENCE [LARGE SCALE GENOMIC DNA]</scope>
    <source>
        <strain evidence="2">MRouAeg1</strain>
        <tissue evidence="2">Muscle</tissue>
    </source>
</reference>
<gene>
    <name evidence="2" type="ORF">HJG63_011492</name>
</gene>
<proteinExistence type="predicted"/>
<evidence type="ECO:0000256" key="1">
    <source>
        <dbReference type="SAM" id="MobiDB-lite"/>
    </source>
</evidence>
<evidence type="ECO:0000313" key="2">
    <source>
        <dbReference type="EMBL" id="KAF6456844.1"/>
    </source>
</evidence>
<dbReference type="AlphaFoldDB" id="A0A7J8G9P6"/>
<feature type="compositionally biased region" description="Polar residues" evidence="1">
    <location>
        <begin position="110"/>
        <end position="119"/>
    </location>
</feature>
<dbReference type="Proteomes" id="UP000593571">
    <property type="component" value="Unassembled WGS sequence"/>
</dbReference>
<dbReference type="Gene3D" id="1.10.8.10">
    <property type="entry name" value="DNA helicase RuvA subunit, C-terminal domain"/>
    <property type="match status" value="1"/>
</dbReference>
<comment type="caution">
    <text evidence="2">The sequence shown here is derived from an EMBL/GenBank/DDBJ whole genome shotgun (WGS) entry which is preliminary data.</text>
</comment>
<dbReference type="EMBL" id="JACASE010000006">
    <property type="protein sequence ID" value="KAF6456844.1"/>
    <property type="molecule type" value="Genomic_DNA"/>
</dbReference>
<organism evidence="2 3">
    <name type="scientific">Rousettus aegyptiacus</name>
    <name type="common">Egyptian fruit bat</name>
    <name type="synonym">Pteropus aegyptiacus</name>
    <dbReference type="NCBI Taxonomy" id="9407"/>
    <lineage>
        <taxon>Eukaryota</taxon>
        <taxon>Metazoa</taxon>
        <taxon>Chordata</taxon>
        <taxon>Craniata</taxon>
        <taxon>Vertebrata</taxon>
        <taxon>Euteleostomi</taxon>
        <taxon>Mammalia</taxon>
        <taxon>Eutheria</taxon>
        <taxon>Laurasiatheria</taxon>
        <taxon>Chiroptera</taxon>
        <taxon>Yinpterochiroptera</taxon>
        <taxon>Pteropodoidea</taxon>
        <taxon>Pteropodidae</taxon>
        <taxon>Rousettinae</taxon>
        <taxon>Rousettus</taxon>
    </lineage>
</organism>